<dbReference type="KEGG" id="crq:GCK72_006832"/>
<accession>A0A6A5HJV0</accession>
<dbReference type="RefSeq" id="XP_053590016.1">
    <property type="nucleotide sequence ID" value="XM_053725822.1"/>
</dbReference>
<gene>
    <name evidence="1" type="ORF">GCK72_006832</name>
</gene>
<comment type="caution">
    <text evidence="1">The sequence shown here is derived from an EMBL/GenBank/DDBJ whole genome shotgun (WGS) entry which is preliminary data.</text>
</comment>
<evidence type="ECO:0008006" key="3">
    <source>
        <dbReference type="Google" id="ProtNLM"/>
    </source>
</evidence>
<name>A0A6A5HJV0_CAERE</name>
<dbReference type="CTD" id="78774243"/>
<proteinExistence type="predicted"/>
<sequence>MDLCVDFLTSDEENVAPVNNDKDNLVSEVTQETAENKTENQDTSRNQIVEKMLEEVLEKQKDFETSLVDELRSVKSELQLIRDNLKPNTVTASVPVKRDIENTADSDSKNESATMTTTGKYFVLKHAFKNVSSLKENVDQWSEAEEHFGIEWY</sequence>
<dbReference type="Proteomes" id="UP000483820">
    <property type="component" value="Chromosome II"/>
</dbReference>
<dbReference type="GeneID" id="78774243"/>
<evidence type="ECO:0000313" key="2">
    <source>
        <dbReference type="Proteomes" id="UP000483820"/>
    </source>
</evidence>
<dbReference type="EMBL" id="WUAV01000002">
    <property type="protein sequence ID" value="KAF1766874.1"/>
    <property type="molecule type" value="Genomic_DNA"/>
</dbReference>
<evidence type="ECO:0000313" key="1">
    <source>
        <dbReference type="EMBL" id="KAF1766874.1"/>
    </source>
</evidence>
<reference evidence="1 2" key="1">
    <citation type="submission" date="2019-12" db="EMBL/GenBank/DDBJ databases">
        <title>Chromosome-level assembly of the Caenorhabditis remanei genome.</title>
        <authorList>
            <person name="Teterina A.A."/>
            <person name="Willis J.H."/>
            <person name="Phillips P.C."/>
        </authorList>
    </citation>
    <scope>NUCLEOTIDE SEQUENCE [LARGE SCALE GENOMIC DNA]</scope>
    <source>
        <strain evidence="1 2">PX506</strain>
        <tissue evidence="1">Whole organism</tissue>
    </source>
</reference>
<organism evidence="1 2">
    <name type="scientific">Caenorhabditis remanei</name>
    <name type="common">Caenorhabditis vulgaris</name>
    <dbReference type="NCBI Taxonomy" id="31234"/>
    <lineage>
        <taxon>Eukaryota</taxon>
        <taxon>Metazoa</taxon>
        <taxon>Ecdysozoa</taxon>
        <taxon>Nematoda</taxon>
        <taxon>Chromadorea</taxon>
        <taxon>Rhabditida</taxon>
        <taxon>Rhabditina</taxon>
        <taxon>Rhabditomorpha</taxon>
        <taxon>Rhabditoidea</taxon>
        <taxon>Rhabditidae</taxon>
        <taxon>Peloderinae</taxon>
        <taxon>Caenorhabditis</taxon>
    </lineage>
</organism>
<protein>
    <recommendedName>
        <fullName evidence="3">MATH domain-containing protein</fullName>
    </recommendedName>
</protein>
<dbReference type="AlphaFoldDB" id="A0A6A5HJV0"/>